<keyword evidence="5" id="KW-0808">Transferase</keyword>
<dbReference type="PANTHER" id="PTHR24567">
    <property type="entry name" value="CRP FAMILY TRANSCRIPTIONAL REGULATORY PROTEIN"/>
    <property type="match status" value="1"/>
</dbReference>
<dbReference type="InterPro" id="IPR050397">
    <property type="entry name" value="Env_Response_Regulators"/>
</dbReference>
<dbReference type="GO" id="GO:0003677">
    <property type="term" value="F:DNA binding"/>
    <property type="evidence" value="ECO:0007669"/>
    <property type="project" value="UniProtKB-KW"/>
</dbReference>
<dbReference type="InterPro" id="IPR036388">
    <property type="entry name" value="WH-like_DNA-bd_sf"/>
</dbReference>
<gene>
    <name evidence="5" type="ORF">GA0070216_11749</name>
</gene>
<dbReference type="SUPFAM" id="SSF46785">
    <property type="entry name" value="Winged helix' DNA-binding domain"/>
    <property type="match status" value="1"/>
</dbReference>
<dbReference type="Proteomes" id="UP000198797">
    <property type="component" value="Unassembled WGS sequence"/>
</dbReference>
<keyword evidence="2" id="KW-0238">DNA-binding</keyword>
<dbReference type="EMBL" id="FMCU01000017">
    <property type="protein sequence ID" value="SCF44459.1"/>
    <property type="molecule type" value="Genomic_DNA"/>
</dbReference>
<protein>
    <submittedName>
        <fullName evidence="5">cAMP-binding domain of CRP or a regulatory subunit of cAMP-dependent protein kinases</fullName>
    </submittedName>
</protein>
<dbReference type="Pfam" id="PF00027">
    <property type="entry name" value="cNMP_binding"/>
    <property type="match status" value="1"/>
</dbReference>
<name>A0A1C5AH14_9ACTN</name>
<dbReference type="AlphaFoldDB" id="A0A1C5AH14"/>
<dbReference type="Pfam" id="PF13545">
    <property type="entry name" value="HTH_Crp_2"/>
    <property type="match status" value="1"/>
</dbReference>
<evidence type="ECO:0000313" key="6">
    <source>
        <dbReference type="Proteomes" id="UP000198797"/>
    </source>
</evidence>
<evidence type="ECO:0000256" key="2">
    <source>
        <dbReference type="ARBA" id="ARBA00023125"/>
    </source>
</evidence>
<evidence type="ECO:0000256" key="3">
    <source>
        <dbReference type="ARBA" id="ARBA00023163"/>
    </source>
</evidence>
<feature type="domain" description="Cyclic nucleotide-binding" evidence="4">
    <location>
        <begin position="20"/>
        <end position="123"/>
    </location>
</feature>
<sequence length="234" mass="25494">MSSRTEDANRMPAWWSRASFAGRLSDADRASLLRIGGRQEFPSTHPLIRQGDRGRHLLLLTTGQARIMVEGSRRGPQGIALRYAGDLVGELSYLDDGPRSASVVAVGPVVVRHIPAEAFDQYLRHHPAAHRPFARLLADRLRAADRRTVTASYDTTTRVAAVLADLTVLTDDELVAHTTQRELAQLVDASQISVHRALRRLAHLGLVATRHGSIVIVDEVGLGRIAGSPAESIT</sequence>
<keyword evidence="1" id="KW-0805">Transcription regulation</keyword>
<evidence type="ECO:0000259" key="4">
    <source>
        <dbReference type="PROSITE" id="PS50042"/>
    </source>
</evidence>
<dbReference type="SUPFAM" id="SSF51206">
    <property type="entry name" value="cAMP-binding domain-like"/>
    <property type="match status" value="1"/>
</dbReference>
<dbReference type="InterPro" id="IPR000595">
    <property type="entry name" value="cNMP-bd_dom"/>
</dbReference>
<accession>A0A1C5AH14</accession>
<dbReference type="InterPro" id="IPR014710">
    <property type="entry name" value="RmlC-like_jellyroll"/>
</dbReference>
<dbReference type="InterPro" id="IPR012318">
    <property type="entry name" value="HTH_CRP"/>
</dbReference>
<dbReference type="GO" id="GO:0016301">
    <property type="term" value="F:kinase activity"/>
    <property type="evidence" value="ECO:0007669"/>
    <property type="project" value="UniProtKB-KW"/>
</dbReference>
<evidence type="ECO:0000256" key="1">
    <source>
        <dbReference type="ARBA" id="ARBA00023015"/>
    </source>
</evidence>
<keyword evidence="3" id="KW-0804">Transcription</keyword>
<keyword evidence="6" id="KW-1185">Reference proteome</keyword>
<dbReference type="STRING" id="121616.GA0070216_11749"/>
<dbReference type="InterPro" id="IPR018490">
    <property type="entry name" value="cNMP-bd_dom_sf"/>
</dbReference>
<dbReference type="PANTHER" id="PTHR24567:SF74">
    <property type="entry name" value="HTH-TYPE TRANSCRIPTIONAL REGULATOR ARCR"/>
    <property type="match status" value="1"/>
</dbReference>
<proteinExistence type="predicted"/>
<dbReference type="CDD" id="cd00038">
    <property type="entry name" value="CAP_ED"/>
    <property type="match status" value="1"/>
</dbReference>
<reference evidence="6" key="1">
    <citation type="submission" date="2016-06" db="EMBL/GenBank/DDBJ databases">
        <authorList>
            <person name="Varghese N."/>
            <person name="Submissions Spin"/>
        </authorList>
    </citation>
    <scope>NUCLEOTIDE SEQUENCE [LARGE SCALE GENOMIC DNA]</scope>
    <source>
        <strain evidence="6">DSM 44100</strain>
    </source>
</reference>
<dbReference type="GO" id="GO:0005829">
    <property type="term" value="C:cytosol"/>
    <property type="evidence" value="ECO:0007669"/>
    <property type="project" value="TreeGrafter"/>
</dbReference>
<dbReference type="InterPro" id="IPR018488">
    <property type="entry name" value="cNMP-bd_CS"/>
</dbReference>
<dbReference type="SMART" id="SM00100">
    <property type="entry name" value="cNMP"/>
    <property type="match status" value="1"/>
</dbReference>
<keyword evidence="5" id="KW-0418">Kinase</keyword>
<dbReference type="PROSITE" id="PS00888">
    <property type="entry name" value="CNMP_BINDING_1"/>
    <property type="match status" value="1"/>
</dbReference>
<dbReference type="GO" id="GO:0003700">
    <property type="term" value="F:DNA-binding transcription factor activity"/>
    <property type="evidence" value="ECO:0007669"/>
    <property type="project" value="TreeGrafter"/>
</dbReference>
<dbReference type="RefSeq" id="WP_091251499.1">
    <property type="nucleotide sequence ID" value="NZ_FMCU01000017.1"/>
</dbReference>
<organism evidence="5 6">
    <name type="scientific">Micromonospora matsumotoense</name>
    <dbReference type="NCBI Taxonomy" id="121616"/>
    <lineage>
        <taxon>Bacteria</taxon>
        <taxon>Bacillati</taxon>
        <taxon>Actinomycetota</taxon>
        <taxon>Actinomycetes</taxon>
        <taxon>Micromonosporales</taxon>
        <taxon>Micromonosporaceae</taxon>
        <taxon>Micromonospora</taxon>
    </lineage>
</organism>
<dbReference type="OrthoDB" id="3578816at2"/>
<dbReference type="Gene3D" id="2.60.120.10">
    <property type="entry name" value="Jelly Rolls"/>
    <property type="match status" value="1"/>
</dbReference>
<evidence type="ECO:0000313" key="5">
    <source>
        <dbReference type="EMBL" id="SCF44459.1"/>
    </source>
</evidence>
<dbReference type="InterPro" id="IPR036390">
    <property type="entry name" value="WH_DNA-bd_sf"/>
</dbReference>
<dbReference type="Gene3D" id="1.10.10.10">
    <property type="entry name" value="Winged helix-like DNA-binding domain superfamily/Winged helix DNA-binding domain"/>
    <property type="match status" value="1"/>
</dbReference>
<dbReference type="PROSITE" id="PS50042">
    <property type="entry name" value="CNMP_BINDING_3"/>
    <property type="match status" value="1"/>
</dbReference>